<dbReference type="GO" id="GO:0005634">
    <property type="term" value="C:nucleus"/>
    <property type="evidence" value="ECO:0007669"/>
    <property type="project" value="UniProtKB-SubCell"/>
</dbReference>
<reference evidence="8" key="1">
    <citation type="journal article" date="2006" name="PLoS Biol.">
        <title>Macronuclear genome sequence of the ciliate Tetrahymena thermophila, a model eukaryote.</title>
        <authorList>
            <person name="Eisen J.A."/>
            <person name="Coyne R.S."/>
            <person name="Wu M."/>
            <person name="Wu D."/>
            <person name="Thiagarajan M."/>
            <person name="Wortman J.R."/>
            <person name="Badger J.H."/>
            <person name="Ren Q."/>
            <person name="Amedeo P."/>
            <person name="Jones K.M."/>
            <person name="Tallon L.J."/>
            <person name="Delcher A.L."/>
            <person name="Salzberg S.L."/>
            <person name="Silva J.C."/>
            <person name="Haas B.J."/>
            <person name="Majoros W.H."/>
            <person name="Farzad M."/>
            <person name="Carlton J.M."/>
            <person name="Smith R.K. Jr."/>
            <person name="Garg J."/>
            <person name="Pearlman R.E."/>
            <person name="Karrer K.M."/>
            <person name="Sun L."/>
            <person name="Manning G."/>
            <person name="Elde N.C."/>
            <person name="Turkewitz A.P."/>
            <person name="Asai D.J."/>
            <person name="Wilkes D.E."/>
            <person name="Wang Y."/>
            <person name="Cai H."/>
            <person name="Collins K."/>
            <person name="Stewart B.A."/>
            <person name="Lee S.R."/>
            <person name="Wilamowska K."/>
            <person name="Weinberg Z."/>
            <person name="Ruzzo W.L."/>
            <person name="Wloga D."/>
            <person name="Gaertig J."/>
            <person name="Frankel J."/>
            <person name="Tsao C.-C."/>
            <person name="Gorovsky M.A."/>
            <person name="Keeling P.J."/>
            <person name="Waller R.F."/>
            <person name="Patron N.J."/>
            <person name="Cherry J.M."/>
            <person name="Stover N.A."/>
            <person name="Krieger C.J."/>
            <person name="del Toro C."/>
            <person name="Ryder H.F."/>
            <person name="Williamson S.C."/>
            <person name="Barbeau R.A."/>
            <person name="Hamilton E.P."/>
            <person name="Orias E."/>
        </authorList>
    </citation>
    <scope>NUCLEOTIDE SEQUENCE [LARGE SCALE GENOMIC DNA]</scope>
    <source>
        <strain evidence="8">SB210</strain>
    </source>
</reference>
<evidence type="ECO:0000256" key="4">
    <source>
        <dbReference type="RuleBase" id="RU004020"/>
    </source>
</evidence>
<dbReference type="PANTHER" id="PTHR10015:SF206">
    <property type="entry name" value="HSF-TYPE DNA-BINDING DOMAIN-CONTAINING PROTEIN"/>
    <property type="match status" value="1"/>
</dbReference>
<keyword evidence="2 7" id="KW-0238">DNA-binding</keyword>
<dbReference type="OrthoDB" id="60033at2759"/>
<dbReference type="FunFam" id="1.10.10.10:FF:000334">
    <property type="entry name" value="Heat shock factor protein 2"/>
    <property type="match status" value="1"/>
</dbReference>
<comment type="similarity">
    <text evidence="4">Belongs to the HSF family.</text>
</comment>
<dbReference type="InterPro" id="IPR036390">
    <property type="entry name" value="WH_DNA-bd_sf"/>
</dbReference>
<keyword evidence="3" id="KW-0539">Nucleus</keyword>
<proteinExistence type="inferred from homology"/>
<evidence type="ECO:0000256" key="5">
    <source>
        <dbReference type="SAM" id="MobiDB-lite"/>
    </source>
</evidence>
<dbReference type="HOGENOM" id="CLU_424857_0_0_1"/>
<dbReference type="PANTHER" id="PTHR10015">
    <property type="entry name" value="HEAT SHOCK TRANSCRIPTION FACTOR"/>
    <property type="match status" value="1"/>
</dbReference>
<keyword evidence="8" id="KW-1185">Reference proteome</keyword>
<feature type="domain" description="HSF-type DNA-binding" evidence="6">
    <location>
        <begin position="12"/>
        <end position="107"/>
    </location>
</feature>
<dbReference type="RefSeq" id="XP_001027700.1">
    <property type="nucleotide sequence ID" value="XM_001027700.1"/>
</dbReference>
<dbReference type="InterPro" id="IPR036388">
    <property type="entry name" value="WH-like_DNA-bd_sf"/>
</dbReference>
<dbReference type="SUPFAM" id="SSF46785">
    <property type="entry name" value="Winged helix' DNA-binding domain"/>
    <property type="match status" value="1"/>
</dbReference>
<dbReference type="GO" id="GO:0003700">
    <property type="term" value="F:DNA-binding transcription factor activity"/>
    <property type="evidence" value="ECO:0007669"/>
    <property type="project" value="InterPro"/>
</dbReference>
<dbReference type="InParanoid" id="Q24HY0"/>
<comment type="subcellular location">
    <subcellularLocation>
        <location evidence="1">Nucleus</location>
    </subcellularLocation>
</comment>
<evidence type="ECO:0000313" key="8">
    <source>
        <dbReference type="Proteomes" id="UP000009168"/>
    </source>
</evidence>
<accession>Q24HY0</accession>
<dbReference type="GO" id="GO:0043565">
    <property type="term" value="F:sequence-specific DNA binding"/>
    <property type="evidence" value="ECO:0007669"/>
    <property type="project" value="InterPro"/>
</dbReference>
<dbReference type="GeneID" id="7823886"/>
<dbReference type="AlphaFoldDB" id="Q24HY0"/>
<dbReference type="Gene3D" id="1.10.10.10">
    <property type="entry name" value="Winged helix-like DNA-binding domain superfamily/Winged helix DNA-binding domain"/>
    <property type="match status" value="1"/>
</dbReference>
<evidence type="ECO:0000256" key="1">
    <source>
        <dbReference type="ARBA" id="ARBA00004123"/>
    </source>
</evidence>
<evidence type="ECO:0000259" key="6">
    <source>
        <dbReference type="SMART" id="SM00415"/>
    </source>
</evidence>
<dbReference type="SMART" id="SM00415">
    <property type="entry name" value="HSF"/>
    <property type="match status" value="1"/>
</dbReference>
<dbReference type="SMR" id="Q24HY0"/>
<evidence type="ECO:0000313" key="7">
    <source>
        <dbReference type="EMBL" id="EAS07458.1"/>
    </source>
</evidence>
<sequence>MRKRNSTRNNNTVPGFLSKTYKILENPEYVDIISWNEDGKAFKVKKPNEFAEKVLPKYFKTNNFASFVRQLNMYDFHKLRHDSEENEWRHRLFRRGYPNLLCEIKRKINETQMQDAVVTQKEQKKITSDTQYLLKEMVTLKQKQESLEKACSVLIAQNTQILGENKLLWGEINKKKEKSQKKIEKLLSLVLNYIGPKQIPELAFLNGKKPNDYLKQEDISDNENDEQNDIMNGANRSNLANSKRWEGNDIASSLNGFQFNNNNNINDLNSSFNGGNMNASNLLSSQNGNQLQMVTNGQQFAQKFIDKLMSNLKNKHDSKKNPDNGQQKGQQITNFVDSYHKQNQDLLSKLQNFMTSQGGTQDLSSLELNSQINQATMNPSSSTDLLQKRGLKKMMSNPFNPNMSLGLGPEELENLNESLLLGKSKKFKKEDDGISASRFGNVNPNAFGNNFNLEDFLNNHQQLAASNAFNNFGDLNEANNINNKASLDFSKLFNNNEYPPLALPHSTTNQPSSPIRKKQRNNVTNMSLNAANDAQQLTSILNKSVNMNDSLHGFNMNGNANASTLYNNPHQQNSQWEDFHKFINEQKIEESLNNTQSNTNNSTNLNNNSNNNHNMGNNHNQHLIDGCNDEFLAKDTVNKLNESMM</sequence>
<dbReference type="Proteomes" id="UP000009168">
    <property type="component" value="Unassembled WGS sequence"/>
</dbReference>
<dbReference type="STRING" id="312017.Q24HY0"/>
<organism evidence="7 8">
    <name type="scientific">Tetrahymena thermophila (strain SB210)</name>
    <dbReference type="NCBI Taxonomy" id="312017"/>
    <lineage>
        <taxon>Eukaryota</taxon>
        <taxon>Sar</taxon>
        <taxon>Alveolata</taxon>
        <taxon>Ciliophora</taxon>
        <taxon>Intramacronucleata</taxon>
        <taxon>Oligohymenophorea</taxon>
        <taxon>Hymenostomatida</taxon>
        <taxon>Tetrahymenina</taxon>
        <taxon>Tetrahymenidae</taxon>
        <taxon>Tetrahymena</taxon>
    </lineage>
</organism>
<dbReference type="EMBL" id="GG662498">
    <property type="protein sequence ID" value="EAS07458.1"/>
    <property type="molecule type" value="Genomic_DNA"/>
</dbReference>
<gene>
    <name evidence="7" type="ORF">TTHERM_00571940</name>
</gene>
<dbReference type="InterPro" id="IPR000232">
    <property type="entry name" value="HSF_DNA-bd"/>
</dbReference>
<dbReference type="PRINTS" id="PR00056">
    <property type="entry name" value="HSFDOMAIN"/>
</dbReference>
<feature type="region of interest" description="Disordered" evidence="5">
    <location>
        <begin position="594"/>
        <end position="619"/>
    </location>
</feature>
<protein>
    <submittedName>
        <fullName evidence="7">HSF-type DNA-binding domain protein</fullName>
    </submittedName>
</protein>
<evidence type="ECO:0000256" key="2">
    <source>
        <dbReference type="ARBA" id="ARBA00023125"/>
    </source>
</evidence>
<evidence type="ECO:0000256" key="3">
    <source>
        <dbReference type="ARBA" id="ARBA00023242"/>
    </source>
</evidence>
<dbReference type="eggNOG" id="KOG0627">
    <property type="taxonomic scope" value="Eukaryota"/>
</dbReference>
<name>Q24HY0_TETTS</name>
<dbReference type="Pfam" id="PF00447">
    <property type="entry name" value="HSF_DNA-bind"/>
    <property type="match status" value="1"/>
</dbReference>
<dbReference type="KEGG" id="tet:TTHERM_00571940"/>